<dbReference type="EMBL" id="CM046513">
    <property type="protein sequence ID" value="KAI8652758.1"/>
    <property type="molecule type" value="Genomic_DNA"/>
</dbReference>
<sequence length="344" mass="37354">MTTTTLSRREPDAFTVTIDCDAGNEYDGRMGLRISAIFVIFFGSFMGCLVPLFLNKQTRFQVPKLVFFVIKYFGSGVIIATAFIHLLAPSIGALYSPCLNPDSVITQYPWPEGICLMTVFAMFFVELCVSHHRSSDIGQDRNFHSAGGRDLAMDLMKRRDQENEAELGTIESRNLGADKPDELAAHLSALFILEFGIIFHSILIGITLAVSGDEFTVLYVVLVFHQTFEGLGLGSRLAIAAWPSGKEWLPYFLSAIYALSTPIAIAAGLGVRNSITPGTNSSLVVMGVFDALSAGILLYTGLIGLIAHEFFTGSASKGQSMMRFMAFGCMCVGAGVMALLGYWA</sequence>
<proteinExistence type="predicted"/>
<evidence type="ECO:0000313" key="1">
    <source>
        <dbReference type="EMBL" id="KAI8652758.1"/>
    </source>
</evidence>
<dbReference type="Proteomes" id="UP001065298">
    <property type="component" value="Chromosome 11"/>
</dbReference>
<name>A0ACC0QIW4_9HYPO</name>
<comment type="caution">
    <text evidence="1">The sequence shown here is derived from an EMBL/GenBank/DDBJ whole genome shotgun (WGS) entry which is preliminary data.</text>
</comment>
<reference evidence="1" key="1">
    <citation type="submission" date="2022-06" db="EMBL/GenBank/DDBJ databases">
        <title>Fusarium solani species complex genomes reveal bases of compartmentalisation and animal pathogenesis.</title>
        <authorList>
            <person name="Tsai I.J."/>
        </authorList>
    </citation>
    <scope>NUCLEOTIDE SEQUENCE</scope>
    <source>
        <strain evidence="1">Fu6.1</strain>
    </source>
</reference>
<accession>A0ACC0QIW4</accession>
<keyword evidence="2" id="KW-1185">Reference proteome</keyword>
<gene>
    <name evidence="1" type="ORF">NCS57_01340900</name>
</gene>
<protein>
    <submittedName>
        <fullName evidence="1">Uncharacterized protein</fullName>
    </submittedName>
</protein>
<organism evidence="1 2">
    <name type="scientific">Fusarium keratoplasticum</name>
    <dbReference type="NCBI Taxonomy" id="1328300"/>
    <lineage>
        <taxon>Eukaryota</taxon>
        <taxon>Fungi</taxon>
        <taxon>Dikarya</taxon>
        <taxon>Ascomycota</taxon>
        <taxon>Pezizomycotina</taxon>
        <taxon>Sordariomycetes</taxon>
        <taxon>Hypocreomycetidae</taxon>
        <taxon>Hypocreales</taxon>
        <taxon>Nectriaceae</taxon>
        <taxon>Fusarium</taxon>
        <taxon>Fusarium solani species complex</taxon>
    </lineage>
</organism>
<evidence type="ECO:0000313" key="2">
    <source>
        <dbReference type="Proteomes" id="UP001065298"/>
    </source>
</evidence>